<dbReference type="HOGENOM" id="CLU_2617513_0_0_9"/>
<organism evidence="1 2">
    <name type="scientific">Lactobacillus crispatus FB077-07</name>
    <dbReference type="NCBI Taxonomy" id="883092"/>
    <lineage>
        <taxon>Bacteria</taxon>
        <taxon>Bacillati</taxon>
        <taxon>Bacillota</taxon>
        <taxon>Bacilli</taxon>
        <taxon>Lactobacillales</taxon>
        <taxon>Lactobacillaceae</taxon>
        <taxon>Lactobacillus</taxon>
    </lineage>
</organism>
<dbReference type="EMBL" id="AGZG01000104">
    <property type="protein sequence ID" value="EKB63107.1"/>
    <property type="molecule type" value="Genomic_DNA"/>
</dbReference>
<protein>
    <submittedName>
        <fullName evidence="1">Uncharacterized protein</fullName>
    </submittedName>
</protein>
<accession>K1MFN2</accession>
<dbReference type="Proteomes" id="UP000004722">
    <property type="component" value="Unassembled WGS sequence"/>
</dbReference>
<reference evidence="1 2" key="1">
    <citation type="submission" date="2012-07" db="EMBL/GenBank/DDBJ databases">
        <title>The Genome Sequence of Lactobacillus crispatus FB077-07.</title>
        <authorList>
            <consortium name="The Broad Institute Genome Sequencing Platform"/>
            <person name="Earl A."/>
            <person name="Ward D."/>
            <person name="Feldgarden M."/>
            <person name="Gevers D."/>
            <person name="Saerens B."/>
            <person name="Vaneechoutte M."/>
            <person name="Walker B."/>
            <person name="Young S.K."/>
            <person name="Zeng Q."/>
            <person name="Gargeya S."/>
            <person name="Fitzgerald M."/>
            <person name="Haas B."/>
            <person name="Abouelleil A."/>
            <person name="Alvarado L."/>
            <person name="Arachchi H.M."/>
            <person name="Berlin A.M."/>
            <person name="Chapman S.B."/>
            <person name="Goldberg J."/>
            <person name="Griggs A."/>
            <person name="Gujja S."/>
            <person name="Hansen M."/>
            <person name="Howarth C."/>
            <person name="Imamovic A."/>
            <person name="Larimer J."/>
            <person name="McCowen C."/>
            <person name="Montmayeur A."/>
            <person name="Murphy C."/>
            <person name="Neiman D."/>
            <person name="Pearson M."/>
            <person name="Priest M."/>
            <person name="Roberts A."/>
            <person name="Saif S."/>
            <person name="Shea T."/>
            <person name="Sisk P."/>
            <person name="Sykes S."/>
            <person name="Wortman J."/>
            <person name="Nusbaum C."/>
            <person name="Birren B."/>
        </authorList>
    </citation>
    <scope>NUCLEOTIDE SEQUENCE [LARGE SCALE GENOMIC DNA]</scope>
    <source>
        <strain evidence="1 2">FB077-07</strain>
    </source>
</reference>
<sequence length="78" mass="9557">MEKFSPEQREEVRKIVREEIKKPTCKAYQLQKLPRLLKKKLKRWEPNLALIPRSIKKVSNEKFIFYFDFNNKCYCYSA</sequence>
<gene>
    <name evidence="1" type="ORF">HMPREF9249_02140</name>
</gene>
<dbReference type="AlphaFoldDB" id="K1MFN2"/>
<proteinExistence type="predicted"/>
<name>K1MFN2_9LACO</name>
<evidence type="ECO:0000313" key="1">
    <source>
        <dbReference type="EMBL" id="EKB63107.1"/>
    </source>
</evidence>
<comment type="caution">
    <text evidence="1">The sequence shown here is derived from an EMBL/GenBank/DDBJ whole genome shotgun (WGS) entry which is preliminary data.</text>
</comment>
<evidence type="ECO:0000313" key="2">
    <source>
        <dbReference type="Proteomes" id="UP000004722"/>
    </source>
</evidence>